<protein>
    <recommendedName>
        <fullName evidence="4">Thioesterase</fullName>
    </recommendedName>
</protein>
<dbReference type="Pfam" id="PF13279">
    <property type="entry name" value="4HBT_2"/>
    <property type="match status" value="1"/>
</dbReference>
<keyword evidence="1" id="KW-1133">Transmembrane helix</keyword>
<dbReference type="PANTHER" id="PTHR12475:SF4">
    <property type="entry name" value="PROTEIN THEM6"/>
    <property type="match status" value="1"/>
</dbReference>
<dbReference type="InterPro" id="IPR051490">
    <property type="entry name" value="THEM6_lcsJ_thioesterase"/>
</dbReference>
<name>A0A196SIV0_BLAHN</name>
<dbReference type="CDD" id="cd00586">
    <property type="entry name" value="4HBT"/>
    <property type="match status" value="1"/>
</dbReference>
<feature type="transmembrane region" description="Helical" evidence="1">
    <location>
        <begin position="32"/>
        <end position="51"/>
    </location>
</feature>
<evidence type="ECO:0008006" key="4">
    <source>
        <dbReference type="Google" id="ProtNLM"/>
    </source>
</evidence>
<dbReference type="PANTHER" id="PTHR12475">
    <property type="match status" value="1"/>
</dbReference>
<keyword evidence="1" id="KW-0472">Membrane</keyword>
<sequence>MHSAMSSLLTIFLLVLYCIFYRQDFAFYVMIRSLPGGYILCVMFTCIRSFFQPRLKHVTDDSEISFRIWFCDIDNYGHMNNASYNLYCDYGRYNLAVRLFGWRWFGKGYCVVSASNIQYMRPLKLFQKMTIRTRIVAANGKNVWFRQSMECNGKVHAVAMMKMVFLNAKFQSVVGKESLSEFLGEEEVNKDWKGDIYAAPHYEALGERYMTLNDGILDSLEAEYKDKGEKMQVHSSRAKKE</sequence>
<proteinExistence type="predicted"/>
<organism evidence="2 3">
    <name type="scientific">Blastocystis sp. subtype 1 (strain ATCC 50177 / NandII)</name>
    <dbReference type="NCBI Taxonomy" id="478820"/>
    <lineage>
        <taxon>Eukaryota</taxon>
        <taxon>Sar</taxon>
        <taxon>Stramenopiles</taxon>
        <taxon>Bigyra</taxon>
        <taxon>Opalozoa</taxon>
        <taxon>Opalinata</taxon>
        <taxon>Blastocystidae</taxon>
        <taxon>Blastocystis</taxon>
    </lineage>
</organism>
<keyword evidence="1" id="KW-0812">Transmembrane</keyword>
<dbReference type="SUPFAM" id="SSF54637">
    <property type="entry name" value="Thioesterase/thiol ester dehydrase-isomerase"/>
    <property type="match status" value="1"/>
</dbReference>
<dbReference type="EMBL" id="LXWW01000053">
    <property type="protein sequence ID" value="OAO16965.1"/>
    <property type="molecule type" value="Genomic_DNA"/>
</dbReference>
<dbReference type="Gene3D" id="3.10.129.10">
    <property type="entry name" value="Hotdog Thioesterase"/>
    <property type="match status" value="1"/>
</dbReference>
<evidence type="ECO:0000313" key="3">
    <source>
        <dbReference type="Proteomes" id="UP000078348"/>
    </source>
</evidence>
<dbReference type="AlphaFoldDB" id="A0A196SIV0"/>
<gene>
    <name evidence="2" type="ORF">AV274_1319</name>
</gene>
<comment type="caution">
    <text evidence="2">The sequence shown here is derived from an EMBL/GenBank/DDBJ whole genome shotgun (WGS) entry which is preliminary data.</text>
</comment>
<dbReference type="InterPro" id="IPR029069">
    <property type="entry name" value="HotDog_dom_sf"/>
</dbReference>
<evidence type="ECO:0000256" key="1">
    <source>
        <dbReference type="SAM" id="Phobius"/>
    </source>
</evidence>
<keyword evidence="3" id="KW-1185">Reference proteome</keyword>
<evidence type="ECO:0000313" key="2">
    <source>
        <dbReference type="EMBL" id="OAO16965.1"/>
    </source>
</evidence>
<dbReference type="OrthoDB" id="265761at2759"/>
<dbReference type="Proteomes" id="UP000078348">
    <property type="component" value="Unassembled WGS sequence"/>
</dbReference>
<reference evidence="2 3" key="1">
    <citation type="submission" date="2016-05" db="EMBL/GenBank/DDBJ databases">
        <title>Nuclear genome of Blastocystis sp. subtype 1 NandII.</title>
        <authorList>
            <person name="Gentekaki E."/>
            <person name="Curtis B."/>
            <person name="Stairs C."/>
            <person name="Eme L."/>
            <person name="Herman E."/>
            <person name="Klimes V."/>
            <person name="Arias M.C."/>
            <person name="Elias M."/>
            <person name="Hilliou F."/>
            <person name="Klute M."/>
            <person name="Malik S.-B."/>
            <person name="Pightling A."/>
            <person name="Rachubinski R."/>
            <person name="Salas D."/>
            <person name="Schlacht A."/>
            <person name="Suga H."/>
            <person name="Archibald J."/>
            <person name="Ball S.G."/>
            <person name="Clark G."/>
            <person name="Dacks J."/>
            <person name="Van Der Giezen M."/>
            <person name="Tsaousis A."/>
            <person name="Roger A."/>
        </authorList>
    </citation>
    <scope>NUCLEOTIDE SEQUENCE [LARGE SCALE GENOMIC DNA]</scope>
    <source>
        <strain evidence="3">ATCC 50177 / NandII</strain>
    </source>
</reference>
<accession>A0A196SIV0</accession>